<evidence type="ECO:0000313" key="4">
    <source>
        <dbReference type="EMBL" id="ORC91269.1"/>
    </source>
</evidence>
<sequence>QPASLRCEFCLRDFGNIGALACHKKFQHPPGTPIPPTTIQVTFPRNKKRQRDTSPTPERENREKVQCGVCQKFYAHLDSLVIHCRKFHYRQGMSTNQIPPQRKIQDNKNKRPSGISLPLMRSSVYMSKSGLTLHLVSRHGYQPTHAHQSTRRMRRNSSAPLVLPRSSSTASSICDN</sequence>
<keyword evidence="5" id="KW-1185">Reference proteome</keyword>
<proteinExistence type="predicted"/>
<organism evidence="4 5">
    <name type="scientific">Trypanosoma theileri</name>
    <dbReference type="NCBI Taxonomy" id="67003"/>
    <lineage>
        <taxon>Eukaryota</taxon>
        <taxon>Discoba</taxon>
        <taxon>Euglenozoa</taxon>
        <taxon>Kinetoplastea</taxon>
        <taxon>Metakinetoplastina</taxon>
        <taxon>Trypanosomatida</taxon>
        <taxon>Trypanosomatidae</taxon>
        <taxon>Trypanosoma</taxon>
    </lineage>
</organism>
<accession>A0A1X0P3X5</accession>
<dbReference type="PROSITE" id="PS00028">
    <property type="entry name" value="ZINC_FINGER_C2H2_1"/>
    <property type="match status" value="2"/>
</dbReference>
<keyword evidence="1" id="KW-0479">Metal-binding</keyword>
<feature type="non-terminal residue" evidence="4">
    <location>
        <position position="1"/>
    </location>
</feature>
<feature type="domain" description="C2H2-type" evidence="3">
    <location>
        <begin position="5"/>
        <end position="33"/>
    </location>
</feature>
<feature type="region of interest" description="Disordered" evidence="2">
    <location>
        <begin position="26"/>
        <end position="62"/>
    </location>
</feature>
<keyword evidence="1" id="KW-0863">Zinc-finger</keyword>
<feature type="region of interest" description="Disordered" evidence="2">
    <location>
        <begin position="94"/>
        <end position="116"/>
    </location>
</feature>
<keyword evidence="1" id="KW-0862">Zinc</keyword>
<dbReference type="VEuPathDB" id="TriTrypDB:TM35_000062740"/>
<evidence type="ECO:0000259" key="3">
    <source>
        <dbReference type="PROSITE" id="PS50157"/>
    </source>
</evidence>
<evidence type="ECO:0000313" key="5">
    <source>
        <dbReference type="Proteomes" id="UP000192257"/>
    </source>
</evidence>
<dbReference type="InterPro" id="IPR013087">
    <property type="entry name" value="Znf_C2H2_type"/>
</dbReference>
<dbReference type="AlphaFoldDB" id="A0A1X0P3X5"/>
<gene>
    <name evidence="4" type="ORF">TM35_000062740</name>
</gene>
<dbReference type="GO" id="GO:0008270">
    <property type="term" value="F:zinc ion binding"/>
    <property type="evidence" value="ECO:0007669"/>
    <property type="project" value="UniProtKB-KW"/>
</dbReference>
<name>A0A1X0P3X5_9TRYP</name>
<feature type="compositionally biased region" description="Polar residues" evidence="2">
    <location>
        <begin position="165"/>
        <end position="176"/>
    </location>
</feature>
<evidence type="ECO:0000256" key="1">
    <source>
        <dbReference type="PROSITE-ProRule" id="PRU00042"/>
    </source>
</evidence>
<dbReference type="EMBL" id="NBCO01000006">
    <property type="protein sequence ID" value="ORC91269.1"/>
    <property type="molecule type" value="Genomic_DNA"/>
</dbReference>
<feature type="region of interest" description="Disordered" evidence="2">
    <location>
        <begin position="141"/>
        <end position="176"/>
    </location>
</feature>
<dbReference type="Proteomes" id="UP000192257">
    <property type="component" value="Unassembled WGS sequence"/>
</dbReference>
<protein>
    <recommendedName>
        <fullName evidence="3">C2H2-type domain-containing protein</fullName>
    </recommendedName>
</protein>
<dbReference type="SMART" id="SM00355">
    <property type="entry name" value="ZnF_C2H2"/>
    <property type="match status" value="2"/>
</dbReference>
<dbReference type="PROSITE" id="PS50157">
    <property type="entry name" value="ZINC_FINGER_C2H2_2"/>
    <property type="match status" value="1"/>
</dbReference>
<comment type="caution">
    <text evidence="4">The sequence shown here is derived from an EMBL/GenBank/DDBJ whole genome shotgun (WGS) entry which is preliminary data.</text>
</comment>
<reference evidence="4 5" key="1">
    <citation type="submission" date="2017-03" db="EMBL/GenBank/DDBJ databases">
        <title>An alternative strategy for trypanosome survival in the mammalian bloodstream revealed through genome and transcriptome analysis of the ubiquitous bovine parasite Trypanosoma (Megatrypanum) theileri.</title>
        <authorList>
            <person name="Kelly S."/>
            <person name="Ivens A."/>
            <person name="Mott A."/>
            <person name="O'Neill E."/>
            <person name="Emms D."/>
            <person name="Macleod O."/>
            <person name="Voorheis P."/>
            <person name="Matthews J."/>
            <person name="Matthews K."/>
            <person name="Carrington M."/>
        </authorList>
    </citation>
    <scope>NUCLEOTIDE SEQUENCE [LARGE SCALE GENOMIC DNA]</scope>
    <source>
        <strain evidence="4">Edinburgh</strain>
    </source>
</reference>
<dbReference type="GeneID" id="39983091"/>
<dbReference type="RefSeq" id="XP_028885335.1">
    <property type="nucleotide sequence ID" value="XM_029023311.1"/>
</dbReference>
<evidence type="ECO:0000256" key="2">
    <source>
        <dbReference type="SAM" id="MobiDB-lite"/>
    </source>
</evidence>